<gene>
    <name evidence="4" type="ordered locus">BMS_2418</name>
</gene>
<dbReference type="PRINTS" id="PR01346">
    <property type="entry name" value="HELNAPAPROT"/>
</dbReference>
<dbReference type="Pfam" id="PF00210">
    <property type="entry name" value="Ferritin"/>
    <property type="match status" value="1"/>
</dbReference>
<dbReference type="PROSITE" id="PS00818">
    <property type="entry name" value="DPS_1"/>
    <property type="match status" value="1"/>
</dbReference>
<dbReference type="HOGENOM" id="CLU_098183_2_1_7"/>
<accession>E1X4Y8</accession>
<dbReference type="PROSITE" id="PS00819">
    <property type="entry name" value="DPS_2"/>
    <property type="match status" value="1"/>
</dbReference>
<dbReference type="PATRIC" id="fig|862908.3.peg.2304"/>
<proteinExistence type="inferred from homology"/>
<dbReference type="GO" id="GO:0016722">
    <property type="term" value="F:oxidoreductase activity, acting on metal ions"/>
    <property type="evidence" value="ECO:0007669"/>
    <property type="project" value="InterPro"/>
</dbReference>
<dbReference type="PANTHER" id="PTHR42932:SF3">
    <property type="entry name" value="DNA PROTECTION DURING STARVATION PROTEIN"/>
    <property type="match status" value="1"/>
</dbReference>
<evidence type="ECO:0000313" key="4">
    <source>
        <dbReference type="EMBL" id="CBW27214.1"/>
    </source>
</evidence>
<dbReference type="STRING" id="862908.BMS_2418"/>
<dbReference type="GO" id="GO:0008199">
    <property type="term" value="F:ferric iron binding"/>
    <property type="evidence" value="ECO:0007669"/>
    <property type="project" value="InterPro"/>
</dbReference>
<evidence type="ECO:0000259" key="3">
    <source>
        <dbReference type="Pfam" id="PF00210"/>
    </source>
</evidence>
<dbReference type="PANTHER" id="PTHR42932">
    <property type="entry name" value="GENERAL STRESS PROTEIN 20U"/>
    <property type="match status" value="1"/>
</dbReference>
<dbReference type="InterPro" id="IPR023188">
    <property type="entry name" value="DPS_DNA-bd_CS"/>
</dbReference>
<dbReference type="CDD" id="cd01043">
    <property type="entry name" value="DPS"/>
    <property type="match status" value="1"/>
</dbReference>
<name>E1X4Y8_HALMS</name>
<dbReference type="InterPro" id="IPR012347">
    <property type="entry name" value="Ferritin-like"/>
</dbReference>
<reference evidence="5" key="1">
    <citation type="journal article" date="2013" name="ISME J.">
        <title>A small predatory core genome in the divergent marine Bacteriovorax marinus SJ and the terrestrial Bdellovibrio bacteriovorus.</title>
        <authorList>
            <person name="Crossman L.C."/>
            <person name="Chen H."/>
            <person name="Cerdeno-Tarraga A.M."/>
            <person name="Brooks K."/>
            <person name="Quail M.A."/>
            <person name="Pineiro S.A."/>
            <person name="Hobley L."/>
            <person name="Sockett R.E."/>
            <person name="Bentley S.D."/>
            <person name="Parkhill J."/>
            <person name="Williams H.N."/>
            <person name="Stine O.C."/>
        </authorList>
    </citation>
    <scope>NUCLEOTIDE SEQUENCE [LARGE SCALE GENOMIC DNA]</scope>
    <source>
        <strain evidence="5">ATCC BAA-682 / DSM 15412 / SJ</strain>
    </source>
</reference>
<dbReference type="PIRSF" id="PIRSF005900">
    <property type="entry name" value="Dps"/>
    <property type="match status" value="1"/>
</dbReference>
<evidence type="ECO:0000313" key="5">
    <source>
        <dbReference type="Proteomes" id="UP000008963"/>
    </source>
</evidence>
<protein>
    <submittedName>
        <fullName evidence="4">Ferritin DPS-family DNA binding protein</fullName>
    </submittedName>
</protein>
<dbReference type="InterPro" id="IPR008331">
    <property type="entry name" value="Ferritin_DPS_dom"/>
</dbReference>
<dbReference type="Proteomes" id="UP000008963">
    <property type="component" value="Chromosome"/>
</dbReference>
<dbReference type="Gene3D" id="1.20.1260.10">
    <property type="match status" value="1"/>
</dbReference>
<evidence type="ECO:0000256" key="1">
    <source>
        <dbReference type="ARBA" id="ARBA00009497"/>
    </source>
</evidence>
<dbReference type="SUPFAM" id="SSF47240">
    <property type="entry name" value="Ferritin-like"/>
    <property type="match status" value="1"/>
</dbReference>
<dbReference type="AlphaFoldDB" id="E1X4Y8"/>
<dbReference type="eggNOG" id="COG0783">
    <property type="taxonomic scope" value="Bacteria"/>
</dbReference>
<keyword evidence="5" id="KW-1185">Reference proteome</keyword>
<dbReference type="InterPro" id="IPR009078">
    <property type="entry name" value="Ferritin-like_SF"/>
</dbReference>
<dbReference type="InterPro" id="IPR002177">
    <property type="entry name" value="DPS_DNA-bd"/>
</dbReference>
<organism evidence="4 5">
    <name type="scientific">Halobacteriovorax marinus (strain ATCC BAA-682 / DSM 15412 / SJ)</name>
    <name type="common">Bacteriovorax marinus</name>
    <dbReference type="NCBI Taxonomy" id="862908"/>
    <lineage>
        <taxon>Bacteria</taxon>
        <taxon>Pseudomonadati</taxon>
        <taxon>Bdellovibrionota</taxon>
        <taxon>Bacteriovoracia</taxon>
        <taxon>Bacteriovoracales</taxon>
        <taxon>Halobacteriovoraceae</taxon>
        <taxon>Halobacteriovorax</taxon>
    </lineage>
</organism>
<comment type="similarity">
    <text evidence="1 2">Belongs to the Dps family.</text>
</comment>
<evidence type="ECO:0000256" key="2">
    <source>
        <dbReference type="RuleBase" id="RU003875"/>
    </source>
</evidence>
<feature type="domain" description="Ferritin/DPS" evidence="3">
    <location>
        <begin position="39"/>
        <end position="177"/>
    </location>
</feature>
<sequence length="177" mass="20034">MTLRHILVIINRVKLKTSKEFTMSINIGIAEGKRVETAKGLSHLLADSYTLYLKTHNYHWNVTGPMFTTLHEMFETHYNDLALAVDEIAERIRILGVRAPGTYKEFAELSNIKEDDTVPSANQMIQNLLSGHEQVVNTAKNLLPILDGGNDEGTLSLLSARIEYHEKTAWMLRSLLE</sequence>
<dbReference type="EMBL" id="FQ312005">
    <property type="protein sequence ID" value="CBW27214.1"/>
    <property type="molecule type" value="Genomic_DNA"/>
</dbReference>
<dbReference type="KEGG" id="bmx:BMS_2418"/>